<accession>A0A4V2SN85</accession>
<dbReference type="PANTHER" id="PTHR44846">
    <property type="entry name" value="MANNOSYL-D-GLYCERATE TRANSPORT/METABOLISM SYSTEM REPRESSOR MNGR-RELATED"/>
    <property type="match status" value="1"/>
</dbReference>
<dbReference type="CDD" id="cd07377">
    <property type="entry name" value="WHTH_GntR"/>
    <property type="match status" value="1"/>
</dbReference>
<dbReference type="PANTHER" id="PTHR44846:SF1">
    <property type="entry name" value="MANNOSYL-D-GLYCERATE TRANSPORT_METABOLISM SYSTEM REPRESSOR MNGR-RELATED"/>
    <property type="match status" value="1"/>
</dbReference>
<reference evidence="5 6" key="1">
    <citation type="submission" date="2019-03" db="EMBL/GenBank/DDBJ databases">
        <title>Genomic Encyclopedia of Type Strains, Phase IV (KMG-IV): sequencing the most valuable type-strain genomes for metagenomic binning, comparative biology and taxonomic classification.</title>
        <authorList>
            <person name="Goeker M."/>
        </authorList>
    </citation>
    <scope>NUCLEOTIDE SEQUENCE [LARGE SCALE GENOMIC DNA]</scope>
    <source>
        <strain evidence="5 6">DSM 19377</strain>
    </source>
</reference>
<evidence type="ECO:0000259" key="4">
    <source>
        <dbReference type="PROSITE" id="PS50949"/>
    </source>
</evidence>
<evidence type="ECO:0000313" key="5">
    <source>
        <dbReference type="EMBL" id="TCP30196.1"/>
    </source>
</evidence>
<dbReference type="Gene3D" id="3.40.1410.10">
    <property type="entry name" value="Chorismate lyase-like"/>
    <property type="match status" value="1"/>
</dbReference>
<keyword evidence="6" id="KW-1185">Reference proteome</keyword>
<dbReference type="InterPro" id="IPR000524">
    <property type="entry name" value="Tscrpt_reg_HTH_GntR"/>
</dbReference>
<dbReference type="AlphaFoldDB" id="A0A4V2SN85"/>
<dbReference type="Pfam" id="PF00392">
    <property type="entry name" value="GntR"/>
    <property type="match status" value="1"/>
</dbReference>
<dbReference type="SUPFAM" id="SSF46785">
    <property type="entry name" value="Winged helix' DNA-binding domain"/>
    <property type="match status" value="1"/>
</dbReference>
<dbReference type="Proteomes" id="UP000295416">
    <property type="component" value="Unassembled WGS sequence"/>
</dbReference>
<dbReference type="GO" id="GO:0003677">
    <property type="term" value="F:DNA binding"/>
    <property type="evidence" value="ECO:0007669"/>
    <property type="project" value="UniProtKB-KW"/>
</dbReference>
<evidence type="ECO:0000256" key="1">
    <source>
        <dbReference type="ARBA" id="ARBA00023015"/>
    </source>
</evidence>
<dbReference type="InterPro" id="IPR050679">
    <property type="entry name" value="Bact_HTH_transcr_reg"/>
</dbReference>
<dbReference type="PROSITE" id="PS50949">
    <property type="entry name" value="HTH_GNTR"/>
    <property type="match status" value="1"/>
</dbReference>
<dbReference type="PRINTS" id="PR00035">
    <property type="entry name" value="HTHGNTR"/>
</dbReference>
<name>A0A4V2SN85_9BACL</name>
<dbReference type="FunFam" id="1.10.10.10:FF:000079">
    <property type="entry name" value="GntR family transcriptional regulator"/>
    <property type="match status" value="1"/>
</dbReference>
<keyword evidence="1" id="KW-0805">Transcription regulation</keyword>
<comment type="caution">
    <text evidence="5">The sequence shown here is derived from an EMBL/GenBank/DDBJ whole genome shotgun (WGS) entry which is preliminary data.</text>
</comment>
<dbReference type="InterPro" id="IPR028978">
    <property type="entry name" value="Chorismate_lyase_/UTRA_dom_sf"/>
</dbReference>
<evidence type="ECO:0000256" key="3">
    <source>
        <dbReference type="ARBA" id="ARBA00023163"/>
    </source>
</evidence>
<feature type="domain" description="HTH gntR-type" evidence="4">
    <location>
        <begin position="8"/>
        <end position="76"/>
    </location>
</feature>
<dbReference type="SUPFAM" id="SSF64288">
    <property type="entry name" value="Chorismate lyase-like"/>
    <property type="match status" value="1"/>
</dbReference>
<evidence type="ECO:0000256" key="2">
    <source>
        <dbReference type="ARBA" id="ARBA00023125"/>
    </source>
</evidence>
<keyword evidence="2" id="KW-0238">DNA-binding</keyword>
<dbReference type="GO" id="GO:0045892">
    <property type="term" value="P:negative regulation of DNA-templated transcription"/>
    <property type="evidence" value="ECO:0007669"/>
    <property type="project" value="TreeGrafter"/>
</dbReference>
<dbReference type="OrthoDB" id="9815017at2"/>
<evidence type="ECO:0000313" key="6">
    <source>
        <dbReference type="Proteomes" id="UP000295416"/>
    </source>
</evidence>
<protein>
    <submittedName>
        <fullName evidence="5">GntR family transcriptional regulator</fullName>
    </submittedName>
</protein>
<dbReference type="Gene3D" id="1.10.10.10">
    <property type="entry name" value="Winged helix-like DNA-binding domain superfamily/Winged helix DNA-binding domain"/>
    <property type="match status" value="1"/>
</dbReference>
<dbReference type="InterPro" id="IPR011663">
    <property type="entry name" value="UTRA"/>
</dbReference>
<dbReference type="Pfam" id="PF07702">
    <property type="entry name" value="UTRA"/>
    <property type="match status" value="1"/>
</dbReference>
<sequence length="241" mass="27332">MIDRQSPVPIYFQIEEYIKQLIENQALKPGDAIPSEREFTETFQVSRMTVRQAITNLVNEGTLIRLKGKGTFISDQKIEQPLQGLTSFTEDMQKRGLKPGSRLVHFGLIPASAGTAHRLNINEHDPIYEIKRIRLADDMPMALEIMYLSANLVKGLTEKTVNQSLYSYIEKTLGLKIGHANQVLESSVARAEEAKYLGIEKNAPILLIQRHTFLENGAPLELVKSTYRGDRYKFVIDMKRG</sequence>
<dbReference type="RefSeq" id="WP_132744726.1">
    <property type="nucleotide sequence ID" value="NZ_SLXK01000006.1"/>
</dbReference>
<dbReference type="SMART" id="SM00866">
    <property type="entry name" value="UTRA"/>
    <property type="match status" value="1"/>
</dbReference>
<organism evidence="5 6">
    <name type="scientific">Scopulibacillus darangshiensis</name>
    <dbReference type="NCBI Taxonomy" id="442528"/>
    <lineage>
        <taxon>Bacteria</taxon>
        <taxon>Bacillati</taxon>
        <taxon>Bacillota</taxon>
        <taxon>Bacilli</taxon>
        <taxon>Bacillales</taxon>
        <taxon>Sporolactobacillaceae</taxon>
        <taxon>Scopulibacillus</taxon>
    </lineage>
</organism>
<dbReference type="GO" id="GO:0003700">
    <property type="term" value="F:DNA-binding transcription factor activity"/>
    <property type="evidence" value="ECO:0007669"/>
    <property type="project" value="InterPro"/>
</dbReference>
<dbReference type="InterPro" id="IPR036388">
    <property type="entry name" value="WH-like_DNA-bd_sf"/>
</dbReference>
<dbReference type="EMBL" id="SLXK01000006">
    <property type="protein sequence ID" value="TCP30196.1"/>
    <property type="molecule type" value="Genomic_DNA"/>
</dbReference>
<dbReference type="InterPro" id="IPR036390">
    <property type="entry name" value="WH_DNA-bd_sf"/>
</dbReference>
<gene>
    <name evidence="5" type="ORF">EV207_10619</name>
</gene>
<dbReference type="SMART" id="SM00345">
    <property type="entry name" value="HTH_GNTR"/>
    <property type="match status" value="1"/>
</dbReference>
<proteinExistence type="predicted"/>
<keyword evidence="3" id="KW-0804">Transcription</keyword>